<keyword evidence="4" id="KW-1185">Reference proteome</keyword>
<dbReference type="AlphaFoldDB" id="E6U2M8"/>
<name>E6U2M8_ETHHY</name>
<accession>E6U2M8</accession>
<dbReference type="KEGG" id="eha:Ethha_0750"/>
<feature type="transmembrane region" description="Helical" evidence="2">
    <location>
        <begin position="189"/>
        <end position="218"/>
    </location>
</feature>
<evidence type="ECO:0000256" key="1">
    <source>
        <dbReference type="SAM" id="MobiDB-lite"/>
    </source>
</evidence>
<dbReference type="InterPro" id="IPR006938">
    <property type="entry name" value="DUF624"/>
</dbReference>
<dbReference type="EMBL" id="CP002400">
    <property type="protein sequence ID" value="ADU26319.1"/>
    <property type="molecule type" value="Genomic_DNA"/>
</dbReference>
<keyword evidence="2" id="KW-0812">Transmembrane</keyword>
<gene>
    <name evidence="3" type="ordered locus">Ethha_0750</name>
</gene>
<feature type="transmembrane region" description="Helical" evidence="2">
    <location>
        <begin position="44"/>
        <end position="63"/>
    </location>
</feature>
<dbReference type="eggNOG" id="COG5578">
    <property type="taxonomic scope" value="Bacteria"/>
</dbReference>
<evidence type="ECO:0008006" key="5">
    <source>
        <dbReference type="Google" id="ProtNLM"/>
    </source>
</evidence>
<feature type="transmembrane region" description="Helical" evidence="2">
    <location>
        <begin position="148"/>
        <end position="177"/>
    </location>
</feature>
<keyword evidence="2" id="KW-0472">Membrane</keyword>
<reference evidence="3 4" key="1">
    <citation type="submission" date="2010-12" db="EMBL/GenBank/DDBJ databases">
        <title>Complete sequence of Ethanoligenens harbinense YUAN-3.</title>
        <authorList>
            <person name="Lucas S."/>
            <person name="Copeland A."/>
            <person name="Lapidus A."/>
            <person name="Cheng J.-F."/>
            <person name="Bruce D."/>
            <person name="Goodwin L."/>
            <person name="Pitluck S."/>
            <person name="Chertkov O."/>
            <person name="Misra M."/>
            <person name="Detter J.C."/>
            <person name="Han C."/>
            <person name="Tapia R."/>
            <person name="Land M."/>
            <person name="Hauser L."/>
            <person name="Jeffries C."/>
            <person name="Kyrpides N."/>
            <person name="Ivanova N."/>
            <person name="Mikhailova N."/>
            <person name="Wang A."/>
            <person name="Mouttaki H."/>
            <person name="He Z."/>
            <person name="Zhou J."/>
            <person name="Hemme C.L."/>
            <person name="Woyke T."/>
        </authorList>
    </citation>
    <scope>NUCLEOTIDE SEQUENCE [LARGE SCALE GENOMIC DNA]</scope>
    <source>
        <strain evidence="4">DSM 18485 / JCM 12961 / CGMCC 1.5033 / YUAN-3</strain>
    </source>
</reference>
<feature type="transmembrane region" description="Helical" evidence="2">
    <location>
        <begin position="69"/>
        <end position="90"/>
    </location>
</feature>
<protein>
    <recommendedName>
        <fullName evidence="5">DUF624 domain-containing protein</fullName>
    </recommendedName>
</protein>
<organism evidence="3 4">
    <name type="scientific">Ethanoligenens harbinense (strain DSM 18485 / JCM 12961 / CGMCC 1.5033 / YUAN-3)</name>
    <dbReference type="NCBI Taxonomy" id="663278"/>
    <lineage>
        <taxon>Bacteria</taxon>
        <taxon>Bacillati</taxon>
        <taxon>Bacillota</taxon>
        <taxon>Clostridia</taxon>
        <taxon>Eubacteriales</taxon>
        <taxon>Oscillospiraceae</taxon>
        <taxon>Ethanoligenens</taxon>
    </lineage>
</organism>
<evidence type="ECO:0000313" key="4">
    <source>
        <dbReference type="Proteomes" id="UP000001551"/>
    </source>
</evidence>
<dbReference type="RefSeq" id="WP_013484689.1">
    <property type="nucleotide sequence ID" value="NC_014828.1"/>
</dbReference>
<dbReference type="Pfam" id="PF04854">
    <property type="entry name" value="DUF624"/>
    <property type="match status" value="1"/>
</dbReference>
<feature type="transmembrane region" description="Helical" evidence="2">
    <location>
        <begin position="118"/>
        <end position="142"/>
    </location>
</feature>
<feature type="region of interest" description="Disordered" evidence="1">
    <location>
        <begin position="253"/>
        <end position="273"/>
    </location>
</feature>
<proteinExistence type="predicted"/>
<keyword evidence="2" id="KW-1133">Transmembrane helix</keyword>
<sequence length="273" mass="30932">MSFFNMRYDRPGPGVSKDEKPKSAPGRFLEIYTRKFWYLVRLNLLYAVFCILFCIPLVFAVSAHIVGSWLFYLCTLPIIFTGPFTAGFVYELRDFARERPSFIWGDFKDAARQNWKQALAASAIAVVGFDCLGVLLQFYSALLGTQRIAYFLLAFLCFGGLLFLFMQYYVFLIIVTFEMRLKDVYRNALIFAFAGIGRNVLVTVLSAVILFVTCILVPPLLVLFPFITAGTIGLLVNFTVWPLVKKHMIDPHAGQPSAPAAEEPIFKDPDPKR</sequence>
<dbReference type="Proteomes" id="UP000001551">
    <property type="component" value="Chromosome"/>
</dbReference>
<evidence type="ECO:0000313" key="3">
    <source>
        <dbReference type="EMBL" id="ADU26319.1"/>
    </source>
</evidence>
<dbReference type="HOGENOM" id="CLU_081578_0_0_9"/>
<evidence type="ECO:0000256" key="2">
    <source>
        <dbReference type="SAM" id="Phobius"/>
    </source>
</evidence>
<feature type="compositionally biased region" description="Basic and acidic residues" evidence="1">
    <location>
        <begin position="264"/>
        <end position="273"/>
    </location>
</feature>
<feature type="region of interest" description="Disordered" evidence="1">
    <location>
        <begin position="1"/>
        <end position="22"/>
    </location>
</feature>
<dbReference type="STRING" id="663278.Ethha_0750"/>
<feature type="transmembrane region" description="Helical" evidence="2">
    <location>
        <begin position="224"/>
        <end position="244"/>
    </location>
</feature>